<dbReference type="Gene3D" id="2.40.50.40">
    <property type="match status" value="1"/>
</dbReference>
<evidence type="ECO:0000259" key="3">
    <source>
        <dbReference type="PROSITE" id="PS50013"/>
    </source>
</evidence>
<dbReference type="AlphaFoldDB" id="A0A6G1HBX2"/>
<proteinExistence type="predicted"/>
<keyword evidence="5" id="KW-1185">Reference proteome</keyword>
<protein>
    <recommendedName>
        <fullName evidence="3">Chromo domain-containing protein</fullName>
    </recommendedName>
</protein>
<feature type="region of interest" description="Disordered" evidence="2">
    <location>
        <begin position="1"/>
        <end position="24"/>
    </location>
</feature>
<organism evidence="4 5">
    <name type="scientific">Aulographum hederae CBS 113979</name>
    <dbReference type="NCBI Taxonomy" id="1176131"/>
    <lineage>
        <taxon>Eukaryota</taxon>
        <taxon>Fungi</taxon>
        <taxon>Dikarya</taxon>
        <taxon>Ascomycota</taxon>
        <taxon>Pezizomycotina</taxon>
        <taxon>Dothideomycetes</taxon>
        <taxon>Pleosporomycetidae</taxon>
        <taxon>Aulographales</taxon>
        <taxon>Aulographaceae</taxon>
    </lineage>
</organism>
<feature type="domain" description="Chromo" evidence="3">
    <location>
        <begin position="25"/>
        <end position="96"/>
    </location>
</feature>
<feature type="non-terminal residue" evidence="4">
    <location>
        <position position="1"/>
    </location>
</feature>
<accession>A0A6G1HBX2</accession>
<dbReference type="SUPFAM" id="SSF54160">
    <property type="entry name" value="Chromo domain-like"/>
    <property type="match status" value="1"/>
</dbReference>
<dbReference type="PROSITE" id="PS50013">
    <property type="entry name" value="CHROMO_2"/>
    <property type="match status" value="1"/>
</dbReference>
<dbReference type="Proteomes" id="UP000800041">
    <property type="component" value="Unassembled WGS sequence"/>
</dbReference>
<dbReference type="InterPro" id="IPR016197">
    <property type="entry name" value="Chromo-like_dom_sf"/>
</dbReference>
<dbReference type="InterPro" id="IPR000953">
    <property type="entry name" value="Chromo/chromo_shadow_dom"/>
</dbReference>
<feature type="compositionally biased region" description="Pro residues" evidence="2">
    <location>
        <begin position="1"/>
        <end position="14"/>
    </location>
</feature>
<gene>
    <name evidence="4" type="ORF">K402DRAFT_303904</name>
</gene>
<dbReference type="OrthoDB" id="3689183at2759"/>
<evidence type="ECO:0000313" key="4">
    <source>
        <dbReference type="EMBL" id="KAF1990557.1"/>
    </source>
</evidence>
<dbReference type="GO" id="GO:0006338">
    <property type="term" value="P:chromatin remodeling"/>
    <property type="evidence" value="ECO:0007669"/>
    <property type="project" value="UniProtKB-ARBA"/>
</dbReference>
<evidence type="ECO:0000313" key="5">
    <source>
        <dbReference type="Proteomes" id="UP000800041"/>
    </source>
</evidence>
<comment type="subunit">
    <text evidence="1">Component of the NuA4 histone acetyltransferase complex.</text>
</comment>
<dbReference type="EMBL" id="ML977142">
    <property type="protein sequence ID" value="KAF1990557.1"/>
    <property type="molecule type" value="Genomic_DNA"/>
</dbReference>
<feature type="non-terminal residue" evidence="4">
    <location>
        <position position="100"/>
    </location>
</feature>
<dbReference type="CDD" id="cd00024">
    <property type="entry name" value="CD_CSD"/>
    <property type="match status" value="1"/>
</dbReference>
<reference evidence="4" key="1">
    <citation type="journal article" date="2020" name="Stud. Mycol.">
        <title>101 Dothideomycetes genomes: a test case for predicting lifestyles and emergence of pathogens.</title>
        <authorList>
            <person name="Haridas S."/>
            <person name="Albert R."/>
            <person name="Binder M."/>
            <person name="Bloem J."/>
            <person name="Labutti K."/>
            <person name="Salamov A."/>
            <person name="Andreopoulos B."/>
            <person name="Baker S."/>
            <person name="Barry K."/>
            <person name="Bills G."/>
            <person name="Bluhm B."/>
            <person name="Cannon C."/>
            <person name="Castanera R."/>
            <person name="Culley D."/>
            <person name="Daum C."/>
            <person name="Ezra D."/>
            <person name="Gonzalez J."/>
            <person name="Henrissat B."/>
            <person name="Kuo A."/>
            <person name="Liang C."/>
            <person name="Lipzen A."/>
            <person name="Lutzoni F."/>
            <person name="Magnuson J."/>
            <person name="Mondo S."/>
            <person name="Nolan M."/>
            <person name="Ohm R."/>
            <person name="Pangilinan J."/>
            <person name="Park H.-J."/>
            <person name="Ramirez L."/>
            <person name="Alfaro M."/>
            <person name="Sun H."/>
            <person name="Tritt A."/>
            <person name="Yoshinaga Y."/>
            <person name="Zwiers L.-H."/>
            <person name="Turgeon B."/>
            <person name="Goodwin S."/>
            <person name="Spatafora J."/>
            <person name="Crous P."/>
            <person name="Grigoriev I."/>
        </authorList>
    </citation>
    <scope>NUCLEOTIDE SEQUENCE</scope>
    <source>
        <strain evidence="4">CBS 113979</strain>
    </source>
</reference>
<sequence>DPLPGQRQPTPPPVNVDAPEDEQEWEVDEVVDSRINKAKKDSATGRKGLLEYKLQYRGFQGWNEMPSWQPYWDATGCPQLIADFHHRYPRKPGPHQSFLT</sequence>
<name>A0A6G1HBX2_9PEZI</name>
<evidence type="ECO:0000256" key="2">
    <source>
        <dbReference type="SAM" id="MobiDB-lite"/>
    </source>
</evidence>
<evidence type="ECO:0000256" key="1">
    <source>
        <dbReference type="ARBA" id="ARBA00011353"/>
    </source>
</evidence>